<organism evidence="1 2">
    <name type="scientific">Elysia crispata</name>
    <name type="common">lettuce slug</name>
    <dbReference type="NCBI Taxonomy" id="231223"/>
    <lineage>
        <taxon>Eukaryota</taxon>
        <taxon>Metazoa</taxon>
        <taxon>Spiralia</taxon>
        <taxon>Lophotrochozoa</taxon>
        <taxon>Mollusca</taxon>
        <taxon>Gastropoda</taxon>
        <taxon>Heterobranchia</taxon>
        <taxon>Euthyneura</taxon>
        <taxon>Panpulmonata</taxon>
        <taxon>Sacoglossa</taxon>
        <taxon>Placobranchoidea</taxon>
        <taxon>Plakobranchidae</taxon>
        <taxon>Elysia</taxon>
    </lineage>
</organism>
<gene>
    <name evidence="1" type="ORF">RRG08_039963</name>
</gene>
<keyword evidence="2" id="KW-1185">Reference proteome</keyword>
<reference evidence="1" key="1">
    <citation type="journal article" date="2023" name="G3 (Bethesda)">
        <title>A reference genome for the long-term kleptoplast-retaining sea slug Elysia crispata morphotype clarki.</title>
        <authorList>
            <person name="Eastman K.E."/>
            <person name="Pendleton A.L."/>
            <person name="Shaikh M.A."/>
            <person name="Suttiyut T."/>
            <person name="Ogas R."/>
            <person name="Tomko P."/>
            <person name="Gavelis G."/>
            <person name="Widhalm J.R."/>
            <person name="Wisecaver J.H."/>
        </authorList>
    </citation>
    <scope>NUCLEOTIDE SEQUENCE</scope>
    <source>
        <strain evidence="1">ECLA1</strain>
    </source>
</reference>
<proteinExistence type="predicted"/>
<accession>A0AAE0Z9H6</accession>
<sequence length="96" mass="10313">MSSVRVSTTTATERAVAQAQPTTHGAILTGGGVHEAMCLTSISNTMRNLCDRQPVVGVVLWLSLTGWEVHLVRDPLKAAVHGGDELMKLITRTVDF</sequence>
<comment type="caution">
    <text evidence="1">The sequence shown here is derived from an EMBL/GenBank/DDBJ whole genome shotgun (WGS) entry which is preliminary data.</text>
</comment>
<evidence type="ECO:0000313" key="2">
    <source>
        <dbReference type="Proteomes" id="UP001283361"/>
    </source>
</evidence>
<dbReference type="AlphaFoldDB" id="A0AAE0Z9H6"/>
<protein>
    <submittedName>
        <fullName evidence="1">Uncharacterized protein</fullName>
    </submittedName>
</protein>
<evidence type="ECO:0000313" key="1">
    <source>
        <dbReference type="EMBL" id="KAK3764367.1"/>
    </source>
</evidence>
<dbReference type="EMBL" id="JAWDGP010004442">
    <property type="protein sequence ID" value="KAK3764367.1"/>
    <property type="molecule type" value="Genomic_DNA"/>
</dbReference>
<dbReference type="Proteomes" id="UP001283361">
    <property type="component" value="Unassembled WGS sequence"/>
</dbReference>
<name>A0AAE0Z9H6_9GAST</name>